<dbReference type="EMBL" id="LEKV01004549">
    <property type="protein sequence ID" value="KVH94565.1"/>
    <property type="molecule type" value="Genomic_DNA"/>
</dbReference>
<keyword evidence="1" id="KW-0378">Hydrolase</keyword>
<name>A0A103XPQ3_CYNCS</name>
<comment type="caution">
    <text evidence="1">The sequence shown here is derived from an EMBL/GenBank/DDBJ whole genome shotgun (WGS) entry which is preliminary data.</text>
</comment>
<sequence length="152" mass="17278">MEDLGKEKKGGIHRRRMNEQRFEGLDESVELLRRGSFDISSRRELVITIMSVVVGWAAPNLEVLALIYSGPSGDEAHEIVQLKESDGVWSVNGPRSYVGCYYVYEERIEEMTVYVKTIDSKHPVEIGLEGFYGLQHLTRFNIIQILCLISGN</sequence>
<organism evidence="1 2">
    <name type="scientific">Cynara cardunculus var. scolymus</name>
    <name type="common">Globe artichoke</name>
    <name type="synonym">Cynara scolymus</name>
    <dbReference type="NCBI Taxonomy" id="59895"/>
    <lineage>
        <taxon>Eukaryota</taxon>
        <taxon>Viridiplantae</taxon>
        <taxon>Streptophyta</taxon>
        <taxon>Embryophyta</taxon>
        <taxon>Tracheophyta</taxon>
        <taxon>Spermatophyta</taxon>
        <taxon>Magnoliopsida</taxon>
        <taxon>eudicotyledons</taxon>
        <taxon>Gunneridae</taxon>
        <taxon>Pentapetalae</taxon>
        <taxon>asterids</taxon>
        <taxon>campanulids</taxon>
        <taxon>Asterales</taxon>
        <taxon>Asteraceae</taxon>
        <taxon>Carduoideae</taxon>
        <taxon>Cardueae</taxon>
        <taxon>Carduinae</taxon>
        <taxon>Cynara</taxon>
    </lineage>
</organism>
<dbReference type="STRING" id="59895.A0A103XPQ3"/>
<dbReference type="Proteomes" id="UP000243975">
    <property type="component" value="Unassembled WGS sequence"/>
</dbReference>
<protein>
    <submittedName>
        <fullName evidence="1">Glycoside hydrolase, catalytic domain-containing protein</fullName>
    </submittedName>
</protein>
<dbReference type="GO" id="GO:0016787">
    <property type="term" value="F:hydrolase activity"/>
    <property type="evidence" value="ECO:0007669"/>
    <property type="project" value="UniProtKB-KW"/>
</dbReference>
<dbReference type="Gramene" id="KVH94565">
    <property type="protein sequence ID" value="KVH94565"/>
    <property type="gene ID" value="Ccrd_003372"/>
</dbReference>
<evidence type="ECO:0000313" key="2">
    <source>
        <dbReference type="Proteomes" id="UP000243975"/>
    </source>
</evidence>
<dbReference type="AlphaFoldDB" id="A0A103XPQ3"/>
<keyword evidence="2" id="KW-1185">Reference proteome</keyword>
<gene>
    <name evidence="1" type="ORF">Ccrd_003372</name>
</gene>
<accession>A0A103XPQ3</accession>
<evidence type="ECO:0000313" key="1">
    <source>
        <dbReference type="EMBL" id="KVH94565.1"/>
    </source>
</evidence>
<proteinExistence type="predicted"/>
<reference evidence="1 2" key="1">
    <citation type="journal article" date="2016" name="Sci. Rep.">
        <title>The genome sequence of the outbreeding globe artichoke constructed de novo incorporating a phase-aware low-pass sequencing strategy of F1 progeny.</title>
        <authorList>
            <person name="Scaglione D."/>
            <person name="Reyes-Chin-Wo S."/>
            <person name="Acquadro A."/>
            <person name="Froenicke L."/>
            <person name="Portis E."/>
            <person name="Beitel C."/>
            <person name="Tirone M."/>
            <person name="Mauro R."/>
            <person name="Lo Monaco A."/>
            <person name="Mauromicale G."/>
            <person name="Faccioli P."/>
            <person name="Cattivelli L."/>
            <person name="Rieseberg L."/>
            <person name="Michelmore R."/>
            <person name="Lanteri S."/>
        </authorList>
    </citation>
    <scope>NUCLEOTIDE SEQUENCE [LARGE SCALE GENOMIC DNA]</scope>
    <source>
        <strain evidence="1">2C</strain>
    </source>
</reference>